<dbReference type="InterPro" id="IPR036291">
    <property type="entry name" value="NAD(P)-bd_dom_sf"/>
</dbReference>
<dbReference type="SUPFAM" id="SSF51735">
    <property type="entry name" value="NAD(P)-binding Rossmann-fold domains"/>
    <property type="match status" value="1"/>
</dbReference>
<dbReference type="InterPro" id="IPR051121">
    <property type="entry name" value="FAH"/>
</dbReference>
<gene>
    <name evidence="5" type="ORF">ACHAW5_001304</name>
</gene>
<evidence type="ECO:0000256" key="2">
    <source>
        <dbReference type="ARBA" id="ARBA00022723"/>
    </source>
</evidence>
<dbReference type="PANTHER" id="PTHR42796">
    <property type="entry name" value="FUMARYLACETOACETATE HYDROLASE DOMAIN-CONTAINING PROTEIN 2A-RELATED"/>
    <property type="match status" value="1"/>
</dbReference>
<keyword evidence="2" id="KW-0479">Metal-binding</keyword>
<dbReference type="InterPro" id="IPR002347">
    <property type="entry name" value="SDR_fam"/>
</dbReference>
<evidence type="ECO:0000256" key="1">
    <source>
        <dbReference type="ARBA" id="ARBA00010211"/>
    </source>
</evidence>
<protein>
    <recommendedName>
        <fullName evidence="4">Fumarylacetoacetase-like C-terminal domain-containing protein</fullName>
    </recommendedName>
</protein>
<dbReference type="Gene3D" id="3.90.850.10">
    <property type="entry name" value="Fumarylacetoacetase-like, C-terminal domain"/>
    <property type="match status" value="1"/>
</dbReference>
<feature type="domain" description="Fumarylacetoacetase-like C-terminal" evidence="4">
    <location>
        <begin position="119"/>
        <end position="363"/>
    </location>
</feature>
<dbReference type="GO" id="GO:0046872">
    <property type="term" value="F:metal ion binding"/>
    <property type="evidence" value="ECO:0007669"/>
    <property type="project" value="UniProtKB-KW"/>
</dbReference>
<evidence type="ECO:0000256" key="3">
    <source>
        <dbReference type="SAM" id="MobiDB-lite"/>
    </source>
</evidence>
<feature type="region of interest" description="Disordered" evidence="3">
    <location>
        <begin position="373"/>
        <end position="408"/>
    </location>
</feature>
<dbReference type="EMBL" id="JALLAZ020001817">
    <property type="protein sequence ID" value="KAL3762776.1"/>
    <property type="molecule type" value="Genomic_DNA"/>
</dbReference>
<dbReference type="Pfam" id="PF01557">
    <property type="entry name" value="FAA_hydrolase"/>
    <property type="match status" value="1"/>
</dbReference>
<dbReference type="AlphaFoldDB" id="A0ABD3MJ01"/>
<keyword evidence="6" id="KW-1185">Reference proteome</keyword>
<dbReference type="PRINTS" id="PR00081">
    <property type="entry name" value="GDHRDH"/>
</dbReference>
<dbReference type="InterPro" id="IPR011234">
    <property type="entry name" value="Fumarylacetoacetase-like_C"/>
</dbReference>
<dbReference type="GO" id="GO:0044281">
    <property type="term" value="P:small molecule metabolic process"/>
    <property type="evidence" value="ECO:0007669"/>
    <property type="project" value="UniProtKB-ARBA"/>
</dbReference>
<accession>A0ABD3MJ01</accession>
<dbReference type="InterPro" id="IPR036663">
    <property type="entry name" value="Fumarylacetoacetase_C_sf"/>
</dbReference>
<evidence type="ECO:0000313" key="6">
    <source>
        <dbReference type="Proteomes" id="UP001530315"/>
    </source>
</evidence>
<dbReference type="Proteomes" id="UP001530315">
    <property type="component" value="Unassembled WGS sequence"/>
</dbReference>
<comment type="similarity">
    <text evidence="1">Belongs to the FAH family.</text>
</comment>
<dbReference type="Pfam" id="PF13561">
    <property type="entry name" value="adh_short_C2"/>
    <property type="match status" value="1"/>
</dbReference>
<dbReference type="GO" id="GO:0003824">
    <property type="term" value="F:catalytic activity"/>
    <property type="evidence" value="ECO:0007669"/>
    <property type="project" value="UniProtKB-ARBA"/>
</dbReference>
<dbReference type="Gene3D" id="3.40.50.720">
    <property type="entry name" value="NAD(P)-binding Rossmann-like Domain"/>
    <property type="match status" value="1"/>
</dbReference>
<evidence type="ECO:0000259" key="4">
    <source>
        <dbReference type="Pfam" id="PF01557"/>
    </source>
</evidence>
<dbReference type="SUPFAM" id="SSF56529">
    <property type="entry name" value="FAH"/>
    <property type="match status" value="1"/>
</dbReference>
<dbReference type="PANTHER" id="PTHR42796:SF4">
    <property type="entry name" value="FUMARYLACETOACETATE HYDROLASE DOMAIN-CONTAINING PROTEIN 2A"/>
    <property type="match status" value="1"/>
</dbReference>
<sequence length="677" mass="72351">MVKLARIETSSPAGTKSPIIACQILSSSFESADVQSYFAENGIPPSASHYVNISSIASSASEFLSLGAPALAKARHLIEKATSPDVALSSPFISMNVIFHEKVKRILPPLDGRSEVGKFLCIGMNYVDHCEEQGIQVPQVPVVFSKFGSCIVGPGDFIPRHGPSGGKSSQTHGGMTATLDEDPVVTSKLDFEVELGIVIGSTVPRFTSAEDAHKYIGGYTVIHDVSARDLQLEANGGQWLLGKCGDGYAPIGPVIATLDEFLRSDCNDPFAGAGDLHIECRLTQKEGDSMTVQSSSTSNLVFSTPQIVSYLSKFMTLYPGDTIATGTPPGVGCFRKPDPLFLKDGDMIECEIEGIGILRNTVVEQLRLETSESDTNGIASMETKPTSAHSSIDIKGPPSRIDPSHDSLPQKYRLKNTVAIVTGAARGIGFGIALRLALEGAVVVALIDMKQDELDDAASQLEKELRQAHAGNKDIPVERVFYGLACDVTKLDKVTDTFRHVANTLSPNNRIDILVQAAGVVGQTNLLTHQVNEENFDFVMSINVKGIFNGCHACLPYMLEQNYGRIINIASIAGKEGNAGMLAYSTSKAAVIGLTKTIGKEYALNGITCNAIAPAVVQTKMVADMPAEQVKYMTDKIPMKRCGKVEEVAALVAFVASEEAGFTTGFCWDATGGRSVY</sequence>
<proteinExistence type="inferred from homology"/>
<comment type="caution">
    <text evidence="5">The sequence shown here is derived from an EMBL/GenBank/DDBJ whole genome shotgun (WGS) entry which is preliminary data.</text>
</comment>
<name>A0ABD3MJ01_9STRA</name>
<evidence type="ECO:0000313" key="5">
    <source>
        <dbReference type="EMBL" id="KAL3762776.1"/>
    </source>
</evidence>
<organism evidence="5 6">
    <name type="scientific">Stephanodiscus triporus</name>
    <dbReference type="NCBI Taxonomy" id="2934178"/>
    <lineage>
        <taxon>Eukaryota</taxon>
        <taxon>Sar</taxon>
        <taxon>Stramenopiles</taxon>
        <taxon>Ochrophyta</taxon>
        <taxon>Bacillariophyta</taxon>
        <taxon>Coscinodiscophyceae</taxon>
        <taxon>Thalassiosirophycidae</taxon>
        <taxon>Stephanodiscales</taxon>
        <taxon>Stephanodiscaceae</taxon>
        <taxon>Stephanodiscus</taxon>
    </lineage>
</organism>
<dbReference type="PRINTS" id="PR00080">
    <property type="entry name" value="SDRFAMILY"/>
</dbReference>
<dbReference type="FunFam" id="3.40.50.720:FF:000084">
    <property type="entry name" value="Short-chain dehydrogenase reductase"/>
    <property type="match status" value="1"/>
</dbReference>
<reference evidence="5 6" key="1">
    <citation type="submission" date="2024-10" db="EMBL/GenBank/DDBJ databases">
        <title>Updated reference genomes for cyclostephanoid diatoms.</title>
        <authorList>
            <person name="Roberts W.R."/>
            <person name="Alverson A.J."/>
        </authorList>
    </citation>
    <scope>NUCLEOTIDE SEQUENCE [LARGE SCALE GENOMIC DNA]</scope>
    <source>
        <strain evidence="5 6">AJA276-08</strain>
    </source>
</reference>
<feature type="compositionally biased region" description="Polar residues" evidence="3">
    <location>
        <begin position="373"/>
        <end position="390"/>
    </location>
</feature>
<dbReference type="InterPro" id="IPR020904">
    <property type="entry name" value="Sc_DH/Rdtase_CS"/>
</dbReference>
<dbReference type="PROSITE" id="PS00061">
    <property type="entry name" value="ADH_SHORT"/>
    <property type="match status" value="1"/>
</dbReference>